<reference evidence="1" key="1">
    <citation type="submission" date="2023-07" db="EMBL/GenBank/DDBJ databases">
        <title>A collection of bacterial strains from the Burkholderia cepacia Research Laboratory and Repository.</title>
        <authorList>
            <person name="Lipuma J."/>
            <person name="Spilker T."/>
            <person name="Caverly L."/>
        </authorList>
    </citation>
    <scope>NUCLEOTIDE SEQUENCE</scope>
    <source>
        <strain evidence="1">AU44979</strain>
    </source>
</reference>
<accession>A0AAP4RAS0</accession>
<sequence length="90" mass="10014">MLFQDVHSAAKRADDEGETLVMGFKFGKVIGDQGIVKPEGDFLRFHYVEDLEARLQSSILLDECKFTSGGFAKMVPTSPFAGYFMEAQCL</sequence>
<evidence type="ECO:0000313" key="1">
    <source>
        <dbReference type="EMBL" id="MDN7570251.1"/>
    </source>
</evidence>
<dbReference type="AlphaFoldDB" id="A0AAP4RAS0"/>
<organism evidence="1 2">
    <name type="scientific">Burkholderia contaminans</name>
    <dbReference type="NCBI Taxonomy" id="488447"/>
    <lineage>
        <taxon>Bacteria</taxon>
        <taxon>Pseudomonadati</taxon>
        <taxon>Pseudomonadota</taxon>
        <taxon>Betaproteobacteria</taxon>
        <taxon>Burkholderiales</taxon>
        <taxon>Burkholderiaceae</taxon>
        <taxon>Burkholderia</taxon>
        <taxon>Burkholderia cepacia complex</taxon>
    </lineage>
</organism>
<proteinExistence type="predicted"/>
<gene>
    <name evidence="1" type="ORF">QZM56_37835</name>
</gene>
<name>A0AAP4RAS0_9BURK</name>
<protein>
    <submittedName>
        <fullName evidence="1">Uncharacterized protein</fullName>
    </submittedName>
</protein>
<dbReference type="Proteomes" id="UP001172109">
    <property type="component" value="Unassembled WGS sequence"/>
</dbReference>
<dbReference type="RefSeq" id="WP_137962486.1">
    <property type="nucleotide sequence ID" value="NZ_JAUJQS010000048.1"/>
</dbReference>
<evidence type="ECO:0000313" key="2">
    <source>
        <dbReference type="Proteomes" id="UP001172109"/>
    </source>
</evidence>
<dbReference type="EMBL" id="JAUJQS010000048">
    <property type="protein sequence ID" value="MDN7570251.1"/>
    <property type="molecule type" value="Genomic_DNA"/>
</dbReference>
<comment type="caution">
    <text evidence="1">The sequence shown here is derived from an EMBL/GenBank/DDBJ whole genome shotgun (WGS) entry which is preliminary data.</text>
</comment>